<protein>
    <submittedName>
        <fullName evidence="2">Uncharacterized protein</fullName>
    </submittedName>
</protein>
<dbReference type="OrthoDB" id="4238817at2"/>
<organism evidence="2 3">
    <name type="scientific">Streptomyces mobaraensis</name>
    <name type="common">Streptoverticillium mobaraense</name>
    <dbReference type="NCBI Taxonomy" id="35621"/>
    <lineage>
        <taxon>Bacteria</taxon>
        <taxon>Bacillati</taxon>
        <taxon>Actinomycetota</taxon>
        <taxon>Actinomycetes</taxon>
        <taxon>Kitasatosporales</taxon>
        <taxon>Streptomycetaceae</taxon>
        <taxon>Streptomyces</taxon>
    </lineage>
</organism>
<evidence type="ECO:0000313" key="3">
    <source>
        <dbReference type="Proteomes" id="UP000327000"/>
    </source>
</evidence>
<proteinExistence type="predicted"/>
<dbReference type="EMBL" id="VOKX01000107">
    <property type="protein sequence ID" value="KAB7835511.1"/>
    <property type="molecule type" value="Genomic_DNA"/>
</dbReference>
<reference evidence="2 3" key="1">
    <citation type="journal article" date="2019" name="Microb. Cell Fact.">
        <title>Exploring novel herbicidin analogues by transcriptional regulator overexpression and MS/MS molecular networking.</title>
        <authorList>
            <person name="Shi Y."/>
            <person name="Gu R."/>
            <person name="Li Y."/>
            <person name="Wang X."/>
            <person name="Ren W."/>
            <person name="Li X."/>
            <person name="Wang L."/>
            <person name="Xie Y."/>
            <person name="Hong B."/>
        </authorList>
    </citation>
    <scope>NUCLEOTIDE SEQUENCE [LARGE SCALE GENOMIC DNA]</scope>
    <source>
        <strain evidence="2 3">US-43</strain>
    </source>
</reference>
<dbReference type="AlphaFoldDB" id="A0A5N5W159"/>
<dbReference type="Proteomes" id="UP000327000">
    <property type="component" value="Unassembled WGS sequence"/>
</dbReference>
<dbReference type="RefSeq" id="WP_152265289.1">
    <property type="nucleotide sequence ID" value="NZ_VOKX01000107.1"/>
</dbReference>
<accession>A0A5N5W159</accession>
<keyword evidence="3" id="KW-1185">Reference proteome</keyword>
<feature type="region of interest" description="Disordered" evidence="1">
    <location>
        <begin position="1"/>
        <end position="23"/>
    </location>
</feature>
<comment type="caution">
    <text evidence="2">The sequence shown here is derived from an EMBL/GenBank/DDBJ whole genome shotgun (WGS) entry which is preliminary data.</text>
</comment>
<sequence>MTTTRRLTSHVGVQRNGSETVPRPELEPIFTELAARWESSGRAVPGRPDKEWTVLARQPTWPGG</sequence>
<evidence type="ECO:0000256" key="1">
    <source>
        <dbReference type="SAM" id="MobiDB-lite"/>
    </source>
</evidence>
<evidence type="ECO:0000313" key="2">
    <source>
        <dbReference type="EMBL" id="KAB7835511.1"/>
    </source>
</evidence>
<gene>
    <name evidence="2" type="ORF">FRZ00_26845</name>
</gene>
<name>A0A5N5W159_STRMB</name>